<dbReference type="PANTHER" id="PTHR37318:SF1">
    <property type="entry name" value="BSL7504 PROTEIN"/>
    <property type="match status" value="1"/>
</dbReference>
<dbReference type="Gene3D" id="1.10.10.10">
    <property type="entry name" value="Winged helix-like DNA-binding domain superfamily/Winged helix DNA-binding domain"/>
    <property type="match status" value="1"/>
</dbReference>
<dbReference type="Pfam" id="PF13601">
    <property type="entry name" value="HTH_34"/>
    <property type="match status" value="1"/>
</dbReference>
<dbReference type="SUPFAM" id="SSF46785">
    <property type="entry name" value="Winged helix' DNA-binding domain"/>
    <property type="match status" value="1"/>
</dbReference>
<dbReference type="PANTHER" id="PTHR37318">
    <property type="entry name" value="BSL7504 PROTEIN"/>
    <property type="match status" value="1"/>
</dbReference>
<gene>
    <name evidence="3" type="ORF">NEF87_002380</name>
</gene>
<evidence type="ECO:0000259" key="2">
    <source>
        <dbReference type="Pfam" id="PF13601"/>
    </source>
</evidence>
<feature type="region of interest" description="Disordered" evidence="1">
    <location>
        <begin position="1"/>
        <end position="21"/>
    </location>
</feature>
<dbReference type="InterPro" id="IPR036390">
    <property type="entry name" value="WH_DNA-bd_sf"/>
</dbReference>
<organism evidence="3 4">
    <name type="scientific">Candidatus Lokiarchaeum ossiferum</name>
    <dbReference type="NCBI Taxonomy" id="2951803"/>
    <lineage>
        <taxon>Archaea</taxon>
        <taxon>Promethearchaeati</taxon>
        <taxon>Promethearchaeota</taxon>
        <taxon>Promethearchaeia</taxon>
        <taxon>Promethearchaeales</taxon>
        <taxon>Promethearchaeaceae</taxon>
        <taxon>Candidatus Lokiarchaeum</taxon>
    </lineage>
</organism>
<protein>
    <recommendedName>
        <fullName evidence="2">Winged helix DNA-binding domain-containing protein</fullName>
    </recommendedName>
</protein>
<proteinExistence type="predicted"/>
<name>A0ABY6HRF4_9ARCH</name>
<reference evidence="3" key="1">
    <citation type="submission" date="2022-09" db="EMBL/GenBank/DDBJ databases">
        <title>Actin cytoskeleton and complex cell architecture in an #Asgard archaeon.</title>
        <authorList>
            <person name="Ponce Toledo R.I."/>
            <person name="Schleper C."/>
            <person name="Rodrigues Oliveira T."/>
            <person name="Wollweber F."/>
            <person name="Xu J."/>
            <person name="Rittmann S."/>
            <person name="Klingl A."/>
            <person name="Pilhofer M."/>
        </authorList>
    </citation>
    <scope>NUCLEOTIDE SEQUENCE</scope>
    <source>
        <strain evidence="3">B-35</strain>
    </source>
</reference>
<evidence type="ECO:0000313" key="4">
    <source>
        <dbReference type="Proteomes" id="UP001208689"/>
    </source>
</evidence>
<dbReference type="EMBL" id="CP104013">
    <property type="protein sequence ID" value="UYP46095.1"/>
    <property type="molecule type" value="Genomic_DNA"/>
</dbReference>
<accession>A0ABY6HRF4</accession>
<dbReference type="InterPro" id="IPR036388">
    <property type="entry name" value="WH-like_DNA-bd_sf"/>
</dbReference>
<feature type="domain" description="Winged helix DNA-binding" evidence="2">
    <location>
        <begin position="35"/>
        <end position="113"/>
    </location>
</feature>
<evidence type="ECO:0000256" key="1">
    <source>
        <dbReference type="SAM" id="MobiDB-lite"/>
    </source>
</evidence>
<keyword evidence="4" id="KW-1185">Reference proteome</keyword>
<feature type="compositionally biased region" description="Basic and acidic residues" evidence="1">
    <location>
        <begin position="1"/>
        <end position="16"/>
    </location>
</feature>
<dbReference type="Proteomes" id="UP001208689">
    <property type="component" value="Chromosome"/>
</dbReference>
<dbReference type="InterPro" id="IPR027395">
    <property type="entry name" value="WH_DNA-bd_dom"/>
</dbReference>
<sequence>MEKTKKNIPEKPKEEQEIPPPLPLFTPNELLKVPLRFNIMFLLFNYSQMGFTELKKLLKCTPGNLDHHLKKLILAGWIEDRITFSPRPLKILRITPKGQEKFSFQIQQLKKIIRNNKESID</sequence>
<evidence type="ECO:0000313" key="3">
    <source>
        <dbReference type="EMBL" id="UYP46095.1"/>
    </source>
</evidence>